<protein>
    <submittedName>
        <fullName evidence="2">Uncharacterized protein</fullName>
    </submittedName>
</protein>
<gene>
    <name evidence="2" type="ORF">SDC9_122971</name>
</gene>
<keyword evidence="1" id="KW-0812">Transmembrane</keyword>
<sequence>MQPYWIVAVVILLIAIYAAILSRYKMMKYSFDMNLKSWIEFRMKEFERSISHKKRYWFVMTYGIGIIFLVSFCAILIFTSGFTLTGVIIPFVAGLTSMIIATETGRRIVIKRMIKSRKRLQELYNQLEDSEVKN</sequence>
<evidence type="ECO:0000313" key="2">
    <source>
        <dbReference type="EMBL" id="MPM75976.1"/>
    </source>
</evidence>
<keyword evidence="1" id="KW-1133">Transmembrane helix</keyword>
<name>A0A645CG77_9ZZZZ</name>
<keyword evidence="1" id="KW-0472">Membrane</keyword>
<organism evidence="2">
    <name type="scientific">bioreactor metagenome</name>
    <dbReference type="NCBI Taxonomy" id="1076179"/>
    <lineage>
        <taxon>unclassified sequences</taxon>
        <taxon>metagenomes</taxon>
        <taxon>ecological metagenomes</taxon>
    </lineage>
</organism>
<dbReference type="EMBL" id="VSSQ01026989">
    <property type="protein sequence ID" value="MPM75976.1"/>
    <property type="molecule type" value="Genomic_DNA"/>
</dbReference>
<feature type="transmembrane region" description="Helical" evidence="1">
    <location>
        <begin position="6"/>
        <end position="24"/>
    </location>
</feature>
<evidence type="ECO:0000256" key="1">
    <source>
        <dbReference type="SAM" id="Phobius"/>
    </source>
</evidence>
<accession>A0A645CG77</accession>
<reference evidence="2" key="1">
    <citation type="submission" date="2019-08" db="EMBL/GenBank/DDBJ databases">
        <authorList>
            <person name="Kucharzyk K."/>
            <person name="Murdoch R.W."/>
            <person name="Higgins S."/>
            <person name="Loffler F."/>
        </authorList>
    </citation>
    <scope>NUCLEOTIDE SEQUENCE</scope>
</reference>
<comment type="caution">
    <text evidence="2">The sequence shown here is derived from an EMBL/GenBank/DDBJ whole genome shotgun (WGS) entry which is preliminary data.</text>
</comment>
<feature type="transmembrane region" description="Helical" evidence="1">
    <location>
        <begin position="56"/>
        <end position="78"/>
    </location>
</feature>
<proteinExistence type="predicted"/>
<dbReference type="AlphaFoldDB" id="A0A645CG77"/>
<feature type="transmembrane region" description="Helical" evidence="1">
    <location>
        <begin position="84"/>
        <end position="109"/>
    </location>
</feature>